<accession>A0A2P2R406</accession>
<organism evidence="1">
    <name type="scientific">Rhizophora mucronata</name>
    <name type="common">Asiatic mangrove</name>
    <dbReference type="NCBI Taxonomy" id="61149"/>
    <lineage>
        <taxon>Eukaryota</taxon>
        <taxon>Viridiplantae</taxon>
        <taxon>Streptophyta</taxon>
        <taxon>Embryophyta</taxon>
        <taxon>Tracheophyta</taxon>
        <taxon>Spermatophyta</taxon>
        <taxon>Magnoliopsida</taxon>
        <taxon>eudicotyledons</taxon>
        <taxon>Gunneridae</taxon>
        <taxon>Pentapetalae</taxon>
        <taxon>rosids</taxon>
        <taxon>fabids</taxon>
        <taxon>Malpighiales</taxon>
        <taxon>Rhizophoraceae</taxon>
        <taxon>Rhizophora</taxon>
    </lineage>
</organism>
<evidence type="ECO:0000313" key="1">
    <source>
        <dbReference type="EMBL" id="MBX73930.1"/>
    </source>
</evidence>
<name>A0A2P2R406_RHIMU</name>
<dbReference type="EMBL" id="GGEC01093446">
    <property type="protein sequence ID" value="MBX73930.1"/>
    <property type="molecule type" value="Transcribed_RNA"/>
</dbReference>
<proteinExistence type="predicted"/>
<protein>
    <submittedName>
        <fullName evidence="1">Uncharacterized protein</fullName>
    </submittedName>
</protein>
<reference evidence="1" key="1">
    <citation type="submission" date="2018-02" db="EMBL/GenBank/DDBJ databases">
        <title>Rhizophora mucronata_Transcriptome.</title>
        <authorList>
            <person name="Meera S.P."/>
            <person name="Sreeshan A."/>
            <person name="Augustine A."/>
        </authorList>
    </citation>
    <scope>NUCLEOTIDE SEQUENCE</scope>
    <source>
        <tissue evidence="1">Leaf</tissue>
    </source>
</reference>
<sequence>MWNASLSGGNKGLGV</sequence>